<feature type="compositionally biased region" description="Basic and acidic residues" evidence="1">
    <location>
        <begin position="1"/>
        <end position="15"/>
    </location>
</feature>
<evidence type="ECO:0000256" key="1">
    <source>
        <dbReference type="SAM" id="MobiDB-lite"/>
    </source>
</evidence>
<dbReference type="EMBL" id="CP010027">
    <property type="protein sequence ID" value="AJZ63044.1"/>
    <property type="molecule type" value="Genomic_DNA"/>
</dbReference>
<evidence type="ECO:0000313" key="2">
    <source>
        <dbReference type="EMBL" id="AJZ63044.1"/>
    </source>
</evidence>
<gene>
    <name evidence="2" type="ORF">OI25_3994</name>
</gene>
<feature type="region of interest" description="Disordered" evidence="1">
    <location>
        <begin position="1"/>
        <end position="29"/>
    </location>
</feature>
<accession>A0AAU8TA81</accession>
<feature type="compositionally biased region" description="Polar residues" evidence="1">
    <location>
        <begin position="17"/>
        <end position="29"/>
    </location>
</feature>
<dbReference type="KEGG" id="bfn:OI25_3994"/>
<protein>
    <submittedName>
        <fullName evidence="2">Uncharacterized protein</fullName>
    </submittedName>
</protein>
<proteinExistence type="predicted"/>
<sequence>MPEIARQERISRDGNGRTLTTQRATPRKR</sequence>
<evidence type="ECO:0000313" key="3">
    <source>
        <dbReference type="Proteomes" id="UP000032614"/>
    </source>
</evidence>
<reference evidence="2 3" key="1">
    <citation type="journal article" date="2015" name="Genome Announc.">
        <title>Complete genome sequences for 59 burkholderia isolates, both pathogenic and near neighbor.</title>
        <authorList>
            <person name="Johnson S.L."/>
            <person name="Bishop-Lilly K.A."/>
            <person name="Ladner J.T."/>
            <person name="Daligault H.E."/>
            <person name="Davenport K.W."/>
            <person name="Jaissle J."/>
            <person name="Frey K.G."/>
            <person name="Koroleva G.I."/>
            <person name="Bruce D.C."/>
            <person name="Coyne S.R."/>
            <person name="Broomall S.M."/>
            <person name="Li P.E."/>
            <person name="Teshima H."/>
            <person name="Gibbons H.S."/>
            <person name="Palacios G.F."/>
            <person name="Rosenzweig C.N."/>
            <person name="Redden C.L."/>
            <person name="Xu Y."/>
            <person name="Minogue T.D."/>
            <person name="Chain P.S."/>
        </authorList>
    </citation>
    <scope>NUCLEOTIDE SEQUENCE [LARGE SCALE GENOMIC DNA]</scope>
    <source>
        <strain evidence="2 3">ATCC BAA-463</strain>
    </source>
</reference>
<dbReference type="Proteomes" id="UP000032614">
    <property type="component" value="Chromosome 2"/>
</dbReference>
<dbReference type="AlphaFoldDB" id="A0AAU8TA81"/>
<name>A0AAU8TA81_9BURK</name>
<organism evidence="2 3">
    <name type="scientific">Paraburkholderia fungorum</name>
    <dbReference type="NCBI Taxonomy" id="134537"/>
    <lineage>
        <taxon>Bacteria</taxon>
        <taxon>Pseudomonadati</taxon>
        <taxon>Pseudomonadota</taxon>
        <taxon>Betaproteobacteria</taxon>
        <taxon>Burkholderiales</taxon>
        <taxon>Burkholderiaceae</taxon>
        <taxon>Paraburkholderia</taxon>
    </lineage>
</organism>